<dbReference type="Pfam" id="PF08387">
    <property type="entry name" value="FBD"/>
    <property type="match status" value="1"/>
</dbReference>
<proteinExistence type="predicted"/>
<feature type="domain" description="F-box" evidence="1">
    <location>
        <begin position="11"/>
        <end position="58"/>
    </location>
</feature>
<evidence type="ECO:0000259" key="1">
    <source>
        <dbReference type="PROSITE" id="PS50181"/>
    </source>
</evidence>
<dbReference type="Pfam" id="PF00646">
    <property type="entry name" value="F-box"/>
    <property type="match status" value="1"/>
</dbReference>
<accession>A0AAD8T0C6</accession>
<dbReference type="PROSITE" id="PS50181">
    <property type="entry name" value="FBOX"/>
    <property type="match status" value="1"/>
</dbReference>
<dbReference type="AlphaFoldDB" id="A0AAD8T0C6"/>
<keyword evidence="3" id="KW-1185">Reference proteome</keyword>
<gene>
    <name evidence="2" type="ORF">QYE76_055468</name>
</gene>
<dbReference type="EMBL" id="JAUUTY010000003">
    <property type="protein sequence ID" value="KAK1667309.1"/>
    <property type="molecule type" value="Genomic_DNA"/>
</dbReference>
<sequence length="458" mass="52737">MATTVGPDLSHDRISNLPESILVTIISSLRMDEAARCSILCSRWRHLFPSTLLDFQASPSSRRINLVKAVTSILAANPDAPIRSFRTGSLCFGREDKAALDGWLQDLSNRGIEELFLYFKYTEEDNRRRIPKSLFACSSLKRLDASNGVFPSTTEAAAASLARLTEINLSDVKISEDSLQSLISQCPVLERLTANFMGKLDRLHLRSRSLKVLRSTGNFEELFIDDAPNLEYLLGRFMHQRKVHIKIVHAPKLEFLARLGMSNTIDIGETSFKKELIHVKTLMPSIKTLSVKLSHDEKGYMEEGYVEWLMQLLKLCPCLETLYIKSSSWSRACDTAPGSWETQRSVPCIDNHLEKVVIEVYRGHEWQRDMAKFLHGRSRFLKTMEFHCMDDGSGTRECFGKPPSEEWVREQKELLCLDSRAARDTRFLFFKRQLVDNHHEVCHDERYQRDYYRDLYDV</sequence>
<reference evidence="2" key="1">
    <citation type="submission" date="2023-07" db="EMBL/GenBank/DDBJ databases">
        <title>A chromosome-level genome assembly of Lolium multiflorum.</title>
        <authorList>
            <person name="Chen Y."/>
            <person name="Copetti D."/>
            <person name="Kolliker R."/>
            <person name="Studer B."/>
        </authorList>
    </citation>
    <scope>NUCLEOTIDE SEQUENCE</scope>
    <source>
        <strain evidence="2">02402/16</strain>
        <tissue evidence="2">Leaf</tissue>
    </source>
</reference>
<dbReference type="Gene3D" id="1.20.1280.50">
    <property type="match status" value="1"/>
</dbReference>
<dbReference type="Pfam" id="PF24758">
    <property type="entry name" value="LRR_At5g56370"/>
    <property type="match status" value="1"/>
</dbReference>
<dbReference type="InterPro" id="IPR001810">
    <property type="entry name" value="F-box_dom"/>
</dbReference>
<evidence type="ECO:0000313" key="2">
    <source>
        <dbReference type="EMBL" id="KAK1667309.1"/>
    </source>
</evidence>
<dbReference type="Proteomes" id="UP001231189">
    <property type="component" value="Unassembled WGS sequence"/>
</dbReference>
<dbReference type="PANTHER" id="PTHR32141">
    <property type="match status" value="1"/>
</dbReference>
<dbReference type="PANTHER" id="PTHR32141:SF96">
    <property type="entry name" value="OS01G0730100 PROTEIN"/>
    <property type="match status" value="1"/>
</dbReference>
<dbReference type="InterPro" id="IPR032675">
    <property type="entry name" value="LRR_dom_sf"/>
</dbReference>
<dbReference type="InterPro" id="IPR055302">
    <property type="entry name" value="F-box_dom-containing"/>
</dbReference>
<dbReference type="InterPro" id="IPR055411">
    <property type="entry name" value="LRR_FXL15/At3g58940/PEG3-like"/>
</dbReference>
<comment type="caution">
    <text evidence="2">The sequence shown here is derived from an EMBL/GenBank/DDBJ whole genome shotgun (WGS) entry which is preliminary data.</text>
</comment>
<dbReference type="InterPro" id="IPR036047">
    <property type="entry name" value="F-box-like_dom_sf"/>
</dbReference>
<organism evidence="2 3">
    <name type="scientific">Lolium multiflorum</name>
    <name type="common">Italian ryegrass</name>
    <name type="synonym">Lolium perenne subsp. multiflorum</name>
    <dbReference type="NCBI Taxonomy" id="4521"/>
    <lineage>
        <taxon>Eukaryota</taxon>
        <taxon>Viridiplantae</taxon>
        <taxon>Streptophyta</taxon>
        <taxon>Embryophyta</taxon>
        <taxon>Tracheophyta</taxon>
        <taxon>Spermatophyta</taxon>
        <taxon>Magnoliopsida</taxon>
        <taxon>Liliopsida</taxon>
        <taxon>Poales</taxon>
        <taxon>Poaceae</taxon>
        <taxon>BOP clade</taxon>
        <taxon>Pooideae</taxon>
        <taxon>Poodae</taxon>
        <taxon>Poeae</taxon>
        <taxon>Poeae Chloroplast Group 2 (Poeae type)</taxon>
        <taxon>Loliodinae</taxon>
        <taxon>Loliinae</taxon>
        <taxon>Lolium</taxon>
    </lineage>
</organism>
<evidence type="ECO:0000313" key="3">
    <source>
        <dbReference type="Proteomes" id="UP001231189"/>
    </source>
</evidence>
<dbReference type="SUPFAM" id="SSF52047">
    <property type="entry name" value="RNI-like"/>
    <property type="match status" value="1"/>
</dbReference>
<dbReference type="Gene3D" id="3.80.10.10">
    <property type="entry name" value="Ribonuclease Inhibitor"/>
    <property type="match status" value="1"/>
</dbReference>
<name>A0AAD8T0C6_LOLMU</name>
<dbReference type="SUPFAM" id="SSF81383">
    <property type="entry name" value="F-box domain"/>
    <property type="match status" value="1"/>
</dbReference>
<dbReference type="InterPro" id="IPR006566">
    <property type="entry name" value="FBD"/>
</dbReference>
<protein>
    <recommendedName>
        <fullName evidence="1">F-box domain-containing protein</fullName>
    </recommendedName>
</protein>